<keyword evidence="2" id="KW-1185">Reference proteome</keyword>
<dbReference type="EMBL" id="JADQTO010000023">
    <property type="protein sequence ID" value="MBG0566835.1"/>
    <property type="molecule type" value="Genomic_DNA"/>
</dbReference>
<evidence type="ECO:0000313" key="2">
    <source>
        <dbReference type="Proteomes" id="UP000598146"/>
    </source>
</evidence>
<gene>
    <name evidence="1" type="ORF">I4J89_35850</name>
</gene>
<dbReference type="AlphaFoldDB" id="A0A931G1B4"/>
<evidence type="ECO:0000313" key="1">
    <source>
        <dbReference type="EMBL" id="MBG0566835.1"/>
    </source>
</evidence>
<dbReference type="Proteomes" id="UP000598146">
    <property type="component" value="Unassembled WGS sequence"/>
</dbReference>
<reference evidence="1" key="1">
    <citation type="submission" date="2020-11" db="EMBL/GenBank/DDBJ databases">
        <title>Isolation and identification of active actinomycetes.</title>
        <authorList>
            <person name="Sun X."/>
        </authorList>
    </citation>
    <scope>NUCLEOTIDE SEQUENCE</scope>
    <source>
        <strain evidence="1">NEAU-A11</strain>
    </source>
</reference>
<name>A0A931G1B4_9ACTN</name>
<comment type="caution">
    <text evidence="1">The sequence shown here is derived from an EMBL/GenBank/DDBJ whole genome shotgun (WGS) entry which is preliminary data.</text>
</comment>
<proteinExistence type="predicted"/>
<accession>A0A931G1B4</accession>
<protein>
    <submittedName>
        <fullName evidence="1">Uncharacterized protein</fullName>
    </submittedName>
</protein>
<organism evidence="1 2">
    <name type="scientific">Actinoplanes aureus</name>
    <dbReference type="NCBI Taxonomy" id="2792083"/>
    <lineage>
        <taxon>Bacteria</taxon>
        <taxon>Bacillati</taxon>
        <taxon>Actinomycetota</taxon>
        <taxon>Actinomycetes</taxon>
        <taxon>Micromonosporales</taxon>
        <taxon>Micromonosporaceae</taxon>
        <taxon>Actinoplanes</taxon>
    </lineage>
</organism>
<sequence>MGHDGVTARRSGALVVPISDVAPSEIVEPVVADTDGVTLGVAQVPRVGEVHKDYLKSRAGALAPASAEIVDMALRVALAL</sequence>